<dbReference type="OrthoDB" id="10040454at2759"/>
<evidence type="ECO:0000313" key="2">
    <source>
        <dbReference type="Proteomes" id="UP000595437"/>
    </source>
</evidence>
<accession>A0A7T8QSX1</accession>
<dbReference type="Proteomes" id="UP000595437">
    <property type="component" value="Chromosome 4"/>
</dbReference>
<feature type="non-terminal residue" evidence="1">
    <location>
        <position position="1"/>
    </location>
</feature>
<keyword evidence="2" id="KW-1185">Reference proteome</keyword>
<dbReference type="EMBL" id="CP045893">
    <property type="protein sequence ID" value="QQP53838.1"/>
    <property type="molecule type" value="Genomic_DNA"/>
</dbReference>
<sequence length="75" mass="8688">SVRKDLRMFPYKKKPCHILSQAIMSKRLICGRKIIQQLSQDRSPSVLLAGKKIFTVQATHSCHDWVWPGRRKTSP</sequence>
<name>A0A7T8QSX1_CALRO</name>
<dbReference type="AlphaFoldDB" id="A0A7T8QSX1"/>
<reference evidence="2" key="1">
    <citation type="submission" date="2021-01" db="EMBL/GenBank/DDBJ databases">
        <title>Caligus Genome Assembly.</title>
        <authorList>
            <person name="Gallardo-Escarate C."/>
        </authorList>
    </citation>
    <scope>NUCLEOTIDE SEQUENCE [LARGE SCALE GENOMIC DNA]</scope>
</reference>
<gene>
    <name evidence="1" type="ORF">FKW44_006458</name>
</gene>
<proteinExistence type="predicted"/>
<feature type="non-terminal residue" evidence="1">
    <location>
        <position position="75"/>
    </location>
</feature>
<evidence type="ECO:0000313" key="1">
    <source>
        <dbReference type="EMBL" id="QQP53838.1"/>
    </source>
</evidence>
<protein>
    <submittedName>
        <fullName evidence="1">Uncharacterized protein</fullName>
    </submittedName>
</protein>
<organism evidence="1 2">
    <name type="scientific">Caligus rogercresseyi</name>
    <name type="common">Sea louse</name>
    <dbReference type="NCBI Taxonomy" id="217165"/>
    <lineage>
        <taxon>Eukaryota</taxon>
        <taxon>Metazoa</taxon>
        <taxon>Ecdysozoa</taxon>
        <taxon>Arthropoda</taxon>
        <taxon>Crustacea</taxon>
        <taxon>Multicrustacea</taxon>
        <taxon>Hexanauplia</taxon>
        <taxon>Copepoda</taxon>
        <taxon>Siphonostomatoida</taxon>
        <taxon>Caligidae</taxon>
        <taxon>Caligus</taxon>
    </lineage>
</organism>